<keyword evidence="1" id="KW-0472">Membrane</keyword>
<evidence type="ECO:0000313" key="2">
    <source>
        <dbReference type="EMBL" id="CAB4122646.1"/>
    </source>
</evidence>
<proteinExistence type="predicted"/>
<evidence type="ECO:0000256" key="1">
    <source>
        <dbReference type="SAM" id="Phobius"/>
    </source>
</evidence>
<gene>
    <name evidence="2" type="ORF">UFOVP37_39</name>
</gene>
<feature type="transmembrane region" description="Helical" evidence="1">
    <location>
        <begin position="6"/>
        <end position="23"/>
    </location>
</feature>
<organism evidence="2">
    <name type="scientific">uncultured Caudovirales phage</name>
    <dbReference type="NCBI Taxonomy" id="2100421"/>
    <lineage>
        <taxon>Viruses</taxon>
        <taxon>Duplodnaviria</taxon>
        <taxon>Heunggongvirae</taxon>
        <taxon>Uroviricota</taxon>
        <taxon>Caudoviricetes</taxon>
        <taxon>Peduoviridae</taxon>
        <taxon>Maltschvirus</taxon>
        <taxon>Maltschvirus maltsch</taxon>
    </lineage>
</organism>
<dbReference type="EMBL" id="LR796163">
    <property type="protein sequence ID" value="CAB4122646.1"/>
    <property type="molecule type" value="Genomic_DNA"/>
</dbReference>
<protein>
    <submittedName>
        <fullName evidence="2">Uncharacterized protein</fullName>
    </submittedName>
</protein>
<name>A0A6J5KN47_9CAUD</name>
<keyword evidence="1" id="KW-0812">Transmembrane</keyword>
<sequence length="74" mass="8402">MDNQQLFNLVVSVGGFLAIYVFNSTTAKIQKLEDKINELPHSYVIKDDYRSDIAEVKAILKQIFDKLDGKADKP</sequence>
<reference evidence="2" key="1">
    <citation type="submission" date="2020-04" db="EMBL/GenBank/DDBJ databases">
        <authorList>
            <person name="Chiriac C."/>
            <person name="Salcher M."/>
            <person name="Ghai R."/>
            <person name="Kavagutti S V."/>
        </authorList>
    </citation>
    <scope>NUCLEOTIDE SEQUENCE</scope>
</reference>
<keyword evidence="1" id="KW-1133">Transmembrane helix</keyword>
<accession>A0A6J5KN47</accession>